<evidence type="ECO:0000313" key="2">
    <source>
        <dbReference type="EnsemblPlants" id="OPUNC09G00790.1"/>
    </source>
</evidence>
<evidence type="ECO:0000313" key="3">
    <source>
        <dbReference type="Proteomes" id="UP000026962"/>
    </source>
</evidence>
<dbReference type="AlphaFoldDB" id="A0A0E0LYE4"/>
<name>A0A0E0LYE4_ORYPU</name>
<accession>A0A0E0LYE4</accession>
<dbReference type="Proteomes" id="UP000026962">
    <property type="component" value="Chromosome 9"/>
</dbReference>
<keyword evidence="3" id="KW-1185">Reference proteome</keyword>
<sequence length="82" mass="9331">MAATAHSAYSSTKQSIRARLDGYKNYLRALEEEGARKDLEHGVVVEALKKAKAENKVLKTENEKLKTQTEGLNEYYNTSRKR</sequence>
<feature type="coiled-coil region" evidence="1">
    <location>
        <begin position="13"/>
        <end position="70"/>
    </location>
</feature>
<reference evidence="2" key="1">
    <citation type="submission" date="2015-04" db="UniProtKB">
        <authorList>
            <consortium name="EnsemblPlants"/>
        </authorList>
    </citation>
    <scope>IDENTIFICATION</scope>
</reference>
<organism evidence="2">
    <name type="scientific">Oryza punctata</name>
    <name type="common">Red rice</name>
    <dbReference type="NCBI Taxonomy" id="4537"/>
    <lineage>
        <taxon>Eukaryota</taxon>
        <taxon>Viridiplantae</taxon>
        <taxon>Streptophyta</taxon>
        <taxon>Embryophyta</taxon>
        <taxon>Tracheophyta</taxon>
        <taxon>Spermatophyta</taxon>
        <taxon>Magnoliopsida</taxon>
        <taxon>Liliopsida</taxon>
        <taxon>Poales</taxon>
        <taxon>Poaceae</taxon>
        <taxon>BOP clade</taxon>
        <taxon>Oryzoideae</taxon>
        <taxon>Oryzeae</taxon>
        <taxon>Oryzinae</taxon>
        <taxon>Oryza</taxon>
    </lineage>
</organism>
<protein>
    <submittedName>
        <fullName evidence="2">Uncharacterized protein</fullName>
    </submittedName>
</protein>
<dbReference type="EnsemblPlants" id="OPUNC09G00790.1">
    <property type="protein sequence ID" value="OPUNC09G00790.1"/>
    <property type="gene ID" value="OPUNC09G00790"/>
</dbReference>
<keyword evidence="1" id="KW-0175">Coiled coil</keyword>
<dbReference type="Gramene" id="OPUNC09G00790.1">
    <property type="protein sequence ID" value="OPUNC09G00790.1"/>
    <property type="gene ID" value="OPUNC09G00790"/>
</dbReference>
<proteinExistence type="predicted"/>
<reference evidence="2" key="2">
    <citation type="submission" date="2018-05" db="EMBL/GenBank/DDBJ databases">
        <title>OpunRS2 (Oryza punctata Reference Sequence Version 2).</title>
        <authorList>
            <person name="Zhang J."/>
            <person name="Kudrna D."/>
            <person name="Lee S."/>
            <person name="Talag J."/>
            <person name="Welchert J."/>
            <person name="Wing R.A."/>
        </authorList>
    </citation>
    <scope>NUCLEOTIDE SEQUENCE [LARGE SCALE GENOMIC DNA]</scope>
</reference>
<evidence type="ECO:0000256" key="1">
    <source>
        <dbReference type="SAM" id="Coils"/>
    </source>
</evidence>
<dbReference type="HOGENOM" id="CLU_2562363_0_0_1"/>